<sequence length="209" mass="23983">MENIYFAFGLASLQLLPIFTLVYLQNEIATLSNIIQNIPSKILTILGMISSFGLVFINLLTMGHSVSTMNSILLIITLSLSVNYTYKDYTIDEGYYITIPYFIIYSSFIFFIGIIEYPLFIIESFDLSMMLLCSFTCYLLFSTSSFLGIEFHTSYLNYIAFIGLAIGTYNLMLILNSNKNIPMKFIIHFLTLQLIHIYLYLAHLLSVKF</sequence>
<keyword evidence="1" id="KW-0472">Membrane</keyword>
<comment type="caution">
    <text evidence="2">The sequence shown here is derived from an EMBL/GenBank/DDBJ whole genome shotgun (WGS) entry which is preliminary data.</text>
</comment>
<feature type="transmembrane region" description="Helical" evidence="1">
    <location>
        <begin position="155"/>
        <end position="173"/>
    </location>
</feature>
<feature type="transmembrane region" description="Helical" evidence="1">
    <location>
        <begin position="95"/>
        <end position="115"/>
    </location>
</feature>
<dbReference type="EMBL" id="CAJNOW010014615">
    <property type="protein sequence ID" value="CAF1633846.1"/>
    <property type="molecule type" value="Genomic_DNA"/>
</dbReference>
<feature type="transmembrane region" description="Helical" evidence="1">
    <location>
        <begin position="6"/>
        <end position="24"/>
    </location>
</feature>
<proteinExistence type="predicted"/>
<name>A0A816DAR7_9BILA</name>
<protein>
    <submittedName>
        <fullName evidence="2">Uncharacterized protein</fullName>
    </submittedName>
</protein>
<gene>
    <name evidence="2" type="ORF">KQP761_LOCUS26693</name>
</gene>
<evidence type="ECO:0000313" key="2">
    <source>
        <dbReference type="EMBL" id="CAF1633846.1"/>
    </source>
</evidence>
<keyword evidence="1" id="KW-0812">Transmembrane</keyword>
<feature type="transmembrane region" description="Helical" evidence="1">
    <location>
        <begin position="127"/>
        <end position="149"/>
    </location>
</feature>
<accession>A0A816DAR7</accession>
<dbReference type="Proteomes" id="UP000663834">
    <property type="component" value="Unassembled WGS sequence"/>
</dbReference>
<dbReference type="AlphaFoldDB" id="A0A816DAR7"/>
<feature type="transmembrane region" description="Helical" evidence="1">
    <location>
        <begin position="45"/>
        <end position="75"/>
    </location>
</feature>
<feature type="transmembrane region" description="Helical" evidence="1">
    <location>
        <begin position="185"/>
        <end position="205"/>
    </location>
</feature>
<keyword evidence="1" id="KW-1133">Transmembrane helix</keyword>
<reference evidence="2" key="1">
    <citation type="submission" date="2021-02" db="EMBL/GenBank/DDBJ databases">
        <authorList>
            <person name="Nowell W R."/>
        </authorList>
    </citation>
    <scope>NUCLEOTIDE SEQUENCE</scope>
</reference>
<organism evidence="2 3">
    <name type="scientific">Rotaria magnacalcarata</name>
    <dbReference type="NCBI Taxonomy" id="392030"/>
    <lineage>
        <taxon>Eukaryota</taxon>
        <taxon>Metazoa</taxon>
        <taxon>Spiralia</taxon>
        <taxon>Gnathifera</taxon>
        <taxon>Rotifera</taxon>
        <taxon>Eurotatoria</taxon>
        <taxon>Bdelloidea</taxon>
        <taxon>Philodinida</taxon>
        <taxon>Philodinidae</taxon>
        <taxon>Rotaria</taxon>
    </lineage>
</organism>
<evidence type="ECO:0000313" key="3">
    <source>
        <dbReference type="Proteomes" id="UP000663834"/>
    </source>
</evidence>
<evidence type="ECO:0000256" key="1">
    <source>
        <dbReference type="SAM" id="Phobius"/>
    </source>
</evidence>
<dbReference type="OrthoDB" id="10068270at2759"/>